<evidence type="ECO:0000256" key="9">
    <source>
        <dbReference type="ARBA" id="ARBA00023167"/>
    </source>
</evidence>
<feature type="binding site" evidence="11">
    <location>
        <position position="224"/>
    </location>
    <ligand>
        <name>NADP(+)</name>
        <dbReference type="ChEBI" id="CHEBI:58349"/>
    </ligand>
</feature>
<comment type="similarity">
    <text evidence="11">Belongs to the tetrahydrofolate dehydrogenase/cyclohydrolase family.</text>
</comment>
<accession>A0A1G2R4U0</accession>
<protein>
    <recommendedName>
        <fullName evidence="11">Bifunctional protein FolD</fullName>
    </recommendedName>
    <domain>
        <recommendedName>
            <fullName evidence="11">Methylenetetrahydrofolate dehydrogenase</fullName>
            <ecNumber evidence="11">1.5.1.5</ecNumber>
        </recommendedName>
    </domain>
    <domain>
        <recommendedName>
            <fullName evidence="11">Methenyltetrahydrofolate cyclohydrolase</fullName>
            <ecNumber evidence="11">3.5.4.9</ecNumber>
        </recommendedName>
    </domain>
</protein>
<dbReference type="GO" id="GO:0000105">
    <property type="term" value="P:L-histidine biosynthetic process"/>
    <property type="evidence" value="ECO:0007669"/>
    <property type="project" value="UniProtKB-KW"/>
</dbReference>
<evidence type="ECO:0000313" key="15">
    <source>
        <dbReference type="Proteomes" id="UP000176901"/>
    </source>
</evidence>
<evidence type="ECO:0000256" key="3">
    <source>
        <dbReference type="ARBA" id="ARBA00022563"/>
    </source>
</evidence>
<evidence type="ECO:0000259" key="13">
    <source>
        <dbReference type="Pfam" id="PF02882"/>
    </source>
</evidence>
<evidence type="ECO:0000256" key="1">
    <source>
        <dbReference type="ARBA" id="ARBA00004777"/>
    </source>
</evidence>
<dbReference type="HAMAP" id="MF_01576">
    <property type="entry name" value="THF_DHG_CYH"/>
    <property type="match status" value="1"/>
</dbReference>
<feature type="domain" description="Tetrahydrofolate dehydrogenase/cyclohydrolase NAD(P)-binding" evidence="13">
    <location>
        <begin position="132"/>
        <end position="283"/>
    </location>
</feature>
<keyword evidence="7 11" id="KW-0560">Oxidoreductase</keyword>
<dbReference type="Pfam" id="PF00763">
    <property type="entry name" value="THF_DHG_CYH"/>
    <property type="match status" value="1"/>
</dbReference>
<dbReference type="EMBL" id="MHTW01000015">
    <property type="protein sequence ID" value="OHA67262.1"/>
    <property type="molecule type" value="Genomic_DNA"/>
</dbReference>
<dbReference type="InterPro" id="IPR020630">
    <property type="entry name" value="THF_DH/CycHdrlase_cat_dom"/>
</dbReference>
<dbReference type="GO" id="GO:0009086">
    <property type="term" value="P:methionine biosynthetic process"/>
    <property type="evidence" value="ECO:0007669"/>
    <property type="project" value="UniProtKB-KW"/>
</dbReference>
<dbReference type="EC" id="3.5.4.9" evidence="11"/>
<dbReference type="UniPathway" id="UPA00193"/>
<keyword evidence="8 11" id="KW-0368">Histidine biosynthesis</keyword>
<evidence type="ECO:0000256" key="10">
    <source>
        <dbReference type="ARBA" id="ARBA00023268"/>
    </source>
</evidence>
<proteinExistence type="inferred from homology"/>
<evidence type="ECO:0000256" key="4">
    <source>
        <dbReference type="ARBA" id="ARBA00022755"/>
    </source>
</evidence>
<dbReference type="Gene3D" id="3.40.50.10860">
    <property type="entry name" value="Leucine Dehydrogenase, chain A, domain 1"/>
    <property type="match status" value="1"/>
</dbReference>
<dbReference type="GO" id="GO:0005829">
    <property type="term" value="C:cytosol"/>
    <property type="evidence" value="ECO:0007669"/>
    <property type="project" value="TreeGrafter"/>
</dbReference>
<comment type="function">
    <text evidence="11">Catalyzes the oxidation of 5,10-methylenetetrahydrofolate to 5,10-methenyltetrahydrofolate and then the hydrolysis of 5,10-methenyltetrahydrofolate to 10-formyltetrahydrofolate.</text>
</comment>
<evidence type="ECO:0000256" key="11">
    <source>
        <dbReference type="HAMAP-Rule" id="MF_01576"/>
    </source>
</evidence>
<dbReference type="SUPFAM" id="SSF53223">
    <property type="entry name" value="Aminoacid dehydrogenase-like, N-terminal domain"/>
    <property type="match status" value="1"/>
</dbReference>
<dbReference type="InterPro" id="IPR020631">
    <property type="entry name" value="THF_DH/CycHdrlase_NAD-bd_dom"/>
</dbReference>
<dbReference type="PRINTS" id="PR00085">
    <property type="entry name" value="THFDHDRGNASE"/>
</dbReference>
<comment type="subunit">
    <text evidence="2 11">Homodimer.</text>
</comment>
<organism evidence="14 15">
    <name type="scientific">Candidatus Wildermuthbacteria bacterium RIFCSPHIGHO2_02_FULL_47_12</name>
    <dbReference type="NCBI Taxonomy" id="1802451"/>
    <lineage>
        <taxon>Bacteria</taxon>
        <taxon>Candidatus Wildermuthiibacteriota</taxon>
    </lineage>
</organism>
<feature type="domain" description="Tetrahydrofolate dehydrogenase/cyclohydrolase catalytic" evidence="12">
    <location>
        <begin position="6"/>
        <end position="113"/>
    </location>
</feature>
<sequence>MAQILSGENLAKQVLLNLKKKRRKNLSLAVVQVGENQVSLKYITEKEKAAKALGIEFRLLLYPASVTQAMLVREIQKIGRDKKVSGMIVQLPLPEHLNTQVILDAIPQRKDVDVLSSSSFREFVFGTFPVLPPTVAAIALLLKKTRKKLEGTHVAVVGAGRLVGLPVSVWLAQQGAVISLLQKETKNIPQLIKKADVVISGVGKAGLITGSMIKKGAVVIDAGTSISENVRRQASNISRANKIVGDVDFKSVSKKAGYLSPVPGGVGPLTVACLLSNLIMLADASKTWR</sequence>
<dbReference type="SUPFAM" id="SSF51735">
    <property type="entry name" value="NAD(P)-binding Rossmann-fold domains"/>
    <property type="match status" value="1"/>
</dbReference>
<evidence type="ECO:0000256" key="2">
    <source>
        <dbReference type="ARBA" id="ARBA00011738"/>
    </source>
</evidence>
<dbReference type="PANTHER" id="PTHR48099">
    <property type="entry name" value="C-1-TETRAHYDROFOLATE SYNTHASE, CYTOPLASMIC-RELATED"/>
    <property type="match status" value="1"/>
</dbReference>
<comment type="caution">
    <text evidence="11">Lacks conserved residue(s) required for the propagation of feature annotation.</text>
</comment>
<keyword evidence="4 11" id="KW-0658">Purine biosynthesis</keyword>
<evidence type="ECO:0000256" key="7">
    <source>
        <dbReference type="ARBA" id="ARBA00023002"/>
    </source>
</evidence>
<keyword evidence="10 11" id="KW-0511">Multifunctional enzyme</keyword>
<dbReference type="FunFam" id="3.40.50.10860:FF:000005">
    <property type="entry name" value="C-1-tetrahydrofolate synthase, cytoplasmic, putative"/>
    <property type="match status" value="1"/>
</dbReference>
<comment type="caution">
    <text evidence="14">The sequence shown here is derived from an EMBL/GenBank/DDBJ whole genome shotgun (WGS) entry which is preliminary data.</text>
</comment>
<dbReference type="InterPro" id="IPR036291">
    <property type="entry name" value="NAD(P)-bd_dom_sf"/>
</dbReference>
<evidence type="ECO:0000256" key="8">
    <source>
        <dbReference type="ARBA" id="ARBA00023102"/>
    </source>
</evidence>
<comment type="catalytic activity">
    <reaction evidence="11">
        <text>(6R)-5,10-methenyltetrahydrofolate + H2O = (6R)-10-formyltetrahydrofolate + H(+)</text>
        <dbReference type="Rhea" id="RHEA:23700"/>
        <dbReference type="ChEBI" id="CHEBI:15377"/>
        <dbReference type="ChEBI" id="CHEBI:15378"/>
        <dbReference type="ChEBI" id="CHEBI:57455"/>
        <dbReference type="ChEBI" id="CHEBI:195366"/>
        <dbReference type="EC" id="3.5.4.9"/>
    </reaction>
</comment>
<comment type="catalytic activity">
    <reaction evidence="11">
        <text>(6R)-5,10-methylene-5,6,7,8-tetrahydrofolate + NADP(+) = (6R)-5,10-methenyltetrahydrofolate + NADPH</text>
        <dbReference type="Rhea" id="RHEA:22812"/>
        <dbReference type="ChEBI" id="CHEBI:15636"/>
        <dbReference type="ChEBI" id="CHEBI:57455"/>
        <dbReference type="ChEBI" id="CHEBI:57783"/>
        <dbReference type="ChEBI" id="CHEBI:58349"/>
        <dbReference type="EC" id="1.5.1.5"/>
    </reaction>
</comment>
<dbReference type="InterPro" id="IPR046346">
    <property type="entry name" value="Aminoacid_DH-like_N_sf"/>
</dbReference>
<dbReference type="EC" id="1.5.1.5" evidence="11"/>
<dbReference type="PANTHER" id="PTHR48099:SF5">
    <property type="entry name" value="C-1-TETRAHYDROFOLATE SYNTHASE, CYTOPLASMIC"/>
    <property type="match status" value="1"/>
</dbReference>
<reference evidence="14 15" key="1">
    <citation type="journal article" date="2016" name="Nat. Commun.">
        <title>Thousands of microbial genomes shed light on interconnected biogeochemical processes in an aquifer system.</title>
        <authorList>
            <person name="Anantharaman K."/>
            <person name="Brown C.T."/>
            <person name="Hug L.A."/>
            <person name="Sharon I."/>
            <person name="Castelle C.J."/>
            <person name="Probst A.J."/>
            <person name="Thomas B.C."/>
            <person name="Singh A."/>
            <person name="Wilkins M.J."/>
            <person name="Karaoz U."/>
            <person name="Brodie E.L."/>
            <person name="Williams K.H."/>
            <person name="Hubbard S.S."/>
            <person name="Banfield J.F."/>
        </authorList>
    </citation>
    <scope>NUCLEOTIDE SEQUENCE [LARGE SCALE GENOMIC DNA]</scope>
</reference>
<evidence type="ECO:0000256" key="5">
    <source>
        <dbReference type="ARBA" id="ARBA00022801"/>
    </source>
</evidence>
<keyword evidence="6 11" id="KW-0521">NADP</keyword>
<evidence type="ECO:0000313" key="14">
    <source>
        <dbReference type="EMBL" id="OHA67262.1"/>
    </source>
</evidence>
<evidence type="ECO:0000256" key="6">
    <source>
        <dbReference type="ARBA" id="ARBA00022857"/>
    </source>
</evidence>
<comment type="pathway">
    <text evidence="1 11">One-carbon metabolism; tetrahydrofolate interconversion.</text>
</comment>
<dbReference type="Gene3D" id="3.40.50.720">
    <property type="entry name" value="NAD(P)-binding Rossmann-like Domain"/>
    <property type="match status" value="1"/>
</dbReference>
<gene>
    <name evidence="11" type="primary">folD</name>
    <name evidence="14" type="ORF">A3C82_00150</name>
</gene>
<keyword evidence="3 11" id="KW-0554">One-carbon metabolism</keyword>
<name>A0A1G2R4U0_9BACT</name>
<keyword evidence="5 11" id="KW-0378">Hydrolase</keyword>
<dbReference type="STRING" id="1802451.A3C82_00150"/>
<dbReference type="GO" id="GO:0006164">
    <property type="term" value="P:purine nucleotide biosynthetic process"/>
    <property type="evidence" value="ECO:0007669"/>
    <property type="project" value="UniProtKB-KW"/>
</dbReference>
<evidence type="ECO:0000259" key="12">
    <source>
        <dbReference type="Pfam" id="PF00763"/>
    </source>
</evidence>
<dbReference type="GO" id="GO:0004477">
    <property type="term" value="F:methenyltetrahydrofolate cyclohydrolase activity"/>
    <property type="evidence" value="ECO:0007669"/>
    <property type="project" value="UniProtKB-UniRule"/>
</dbReference>
<dbReference type="InterPro" id="IPR000672">
    <property type="entry name" value="THF_DH/CycHdrlase"/>
</dbReference>
<dbReference type="Proteomes" id="UP000176901">
    <property type="component" value="Unassembled WGS sequence"/>
</dbReference>
<dbReference type="AlphaFoldDB" id="A0A1G2R4U0"/>
<dbReference type="GO" id="GO:0035999">
    <property type="term" value="P:tetrahydrofolate interconversion"/>
    <property type="evidence" value="ECO:0007669"/>
    <property type="project" value="UniProtKB-UniRule"/>
</dbReference>
<dbReference type="GO" id="GO:0004488">
    <property type="term" value="F:methylenetetrahydrofolate dehydrogenase (NADP+) activity"/>
    <property type="evidence" value="ECO:0007669"/>
    <property type="project" value="UniProtKB-UniRule"/>
</dbReference>
<keyword evidence="9 11" id="KW-0486">Methionine biosynthesis</keyword>
<keyword evidence="11" id="KW-0028">Amino-acid biosynthesis</keyword>
<feature type="binding site" evidence="11">
    <location>
        <begin position="158"/>
        <end position="160"/>
    </location>
    <ligand>
        <name>NADP(+)</name>
        <dbReference type="ChEBI" id="CHEBI:58349"/>
    </ligand>
</feature>
<dbReference type="Pfam" id="PF02882">
    <property type="entry name" value="THF_DHG_CYH_C"/>
    <property type="match status" value="1"/>
</dbReference>